<dbReference type="Pfam" id="PF14214">
    <property type="entry name" value="Helitron_like_N"/>
    <property type="match status" value="1"/>
</dbReference>
<comment type="caution">
    <text evidence="2">The sequence shown here is derived from an EMBL/GenBank/DDBJ whole genome shotgun (WGS) entry which is preliminary data.</text>
</comment>
<dbReference type="AlphaFoldDB" id="A0A5J4SP15"/>
<keyword evidence="2" id="KW-0378">Hydrolase</keyword>
<evidence type="ECO:0000313" key="3">
    <source>
        <dbReference type="Proteomes" id="UP000324800"/>
    </source>
</evidence>
<feature type="domain" description="Helitron helicase-like" evidence="1">
    <location>
        <begin position="1"/>
        <end position="86"/>
    </location>
</feature>
<dbReference type="EMBL" id="SNRW01040040">
    <property type="protein sequence ID" value="KAA6347201.1"/>
    <property type="molecule type" value="Genomic_DNA"/>
</dbReference>
<name>A0A5J4SP15_9EUKA</name>
<evidence type="ECO:0000313" key="2">
    <source>
        <dbReference type="EMBL" id="KAA6347201.1"/>
    </source>
</evidence>
<protein>
    <submittedName>
        <fullName evidence="2">Putative PIF1 helicase</fullName>
    </submittedName>
</protein>
<accession>A0A5J4SP15</accession>
<dbReference type="InterPro" id="IPR025476">
    <property type="entry name" value="Helitron_helicase-like"/>
</dbReference>
<dbReference type="Proteomes" id="UP000324800">
    <property type="component" value="Unassembled WGS sequence"/>
</dbReference>
<proteinExistence type="predicted"/>
<evidence type="ECO:0000259" key="1">
    <source>
        <dbReference type="Pfam" id="PF14214"/>
    </source>
</evidence>
<gene>
    <name evidence="2" type="ORF">EZS28_052043</name>
</gene>
<organism evidence="2 3">
    <name type="scientific">Streblomastix strix</name>
    <dbReference type="NCBI Taxonomy" id="222440"/>
    <lineage>
        <taxon>Eukaryota</taxon>
        <taxon>Metamonada</taxon>
        <taxon>Preaxostyla</taxon>
        <taxon>Oxymonadida</taxon>
        <taxon>Streblomastigidae</taxon>
        <taxon>Streblomastix</taxon>
    </lineage>
</organism>
<keyword evidence="2" id="KW-0067">ATP-binding</keyword>
<keyword evidence="2" id="KW-0547">Nucleotide-binding</keyword>
<dbReference type="GO" id="GO:0004386">
    <property type="term" value="F:helicase activity"/>
    <property type="evidence" value="ECO:0007669"/>
    <property type="project" value="UniProtKB-KW"/>
</dbReference>
<reference evidence="2 3" key="1">
    <citation type="submission" date="2019-03" db="EMBL/GenBank/DDBJ databases">
        <title>Single cell metagenomics reveals metabolic interactions within the superorganism composed of flagellate Streblomastix strix and complex community of Bacteroidetes bacteria on its surface.</title>
        <authorList>
            <person name="Treitli S.C."/>
            <person name="Kolisko M."/>
            <person name="Husnik F."/>
            <person name="Keeling P."/>
            <person name="Hampl V."/>
        </authorList>
    </citation>
    <scope>NUCLEOTIDE SEQUENCE [LARGE SCALE GENOMIC DNA]</scope>
    <source>
        <strain evidence="2">ST1C</strain>
    </source>
</reference>
<keyword evidence="2" id="KW-0347">Helicase</keyword>
<sequence length="138" mass="16154">MALQSRFKKPDIFITITANPQWREIRENCDGMNPSHRPDIIVRVFYQKFMYLLHLITVEHIFGVPVCWVYQVEFQKRGLPHVHLLITLREQDKIYTPEQLERLISAEIPDSSTSPNLRKSVIQFMIHGPCGELNPNSP</sequence>
<dbReference type="OrthoDB" id="6773516at2759"/>